<dbReference type="Proteomes" id="UP000217250">
    <property type="component" value="Chromosome"/>
</dbReference>
<dbReference type="SUPFAM" id="SSF52151">
    <property type="entry name" value="FabD/lysophospholipase-like"/>
    <property type="match status" value="1"/>
</dbReference>
<dbReference type="Gene3D" id="3.40.1090.10">
    <property type="entry name" value="Cytosolic phospholipase A2 catalytic domain"/>
    <property type="match status" value="1"/>
</dbReference>
<organism evidence="3 4">
    <name type="scientific">Capnocytophaga gingivalis</name>
    <dbReference type="NCBI Taxonomy" id="1017"/>
    <lineage>
        <taxon>Bacteria</taxon>
        <taxon>Pseudomonadati</taxon>
        <taxon>Bacteroidota</taxon>
        <taxon>Flavobacteriia</taxon>
        <taxon>Flavobacteriales</taxon>
        <taxon>Flavobacteriaceae</taxon>
        <taxon>Capnocytophaga</taxon>
    </lineage>
</organism>
<proteinExistence type="predicted"/>
<sequence>MDPSISPFSSCLLFSGGGTRFALYNGMYAALCEIGKAPDLLIASCGGAFASLVINAFPTHEERKAYLQSREFYHFILSLFLTPYSKLHRLGFLALQKRYDKRPAPFVEDVYQRYLVEMAQDLSALLPSLSKVSFSATLPTIIIGAKMLFTPHECGSSREGRKLYQEVLFTDPETAQKIPPSGLQHTEPNYIHSAVASNILLNTEMPILRAARISISDMFYVAPVAYQDSYYAGGAIDLVPMELAYTLSAEVIAERKQAYSPTEEALVRAVLGFSGNERLATVASYPALWVDTRRATSVLKGFYSEKYIDWKRLSIGIRFPKDYPTYFQQIEKQWDYGYQTILNTFSS</sequence>
<accession>A0A250FTM0</accession>
<name>A0A250FTM0_9FLAO</name>
<dbReference type="GeneID" id="84808760"/>
<dbReference type="OrthoDB" id="697183at2"/>
<dbReference type="Pfam" id="PF01734">
    <property type="entry name" value="Patatin"/>
    <property type="match status" value="1"/>
</dbReference>
<dbReference type="InterPro" id="IPR002641">
    <property type="entry name" value="PNPLA_dom"/>
</dbReference>
<dbReference type="KEGG" id="cgh:CGC50_09365"/>
<evidence type="ECO:0000313" key="3">
    <source>
        <dbReference type="EMBL" id="ATA87346.1"/>
    </source>
</evidence>
<evidence type="ECO:0000256" key="1">
    <source>
        <dbReference type="ARBA" id="ARBA00023098"/>
    </source>
</evidence>
<dbReference type="InterPro" id="IPR016035">
    <property type="entry name" value="Acyl_Trfase/lysoPLipase"/>
</dbReference>
<reference evidence="4" key="1">
    <citation type="submission" date="2017-06" db="EMBL/GenBank/DDBJ databases">
        <title>Capnocytophaga spp. assemblies.</title>
        <authorList>
            <person name="Gulvik C.A."/>
        </authorList>
    </citation>
    <scope>NUCLEOTIDE SEQUENCE [LARGE SCALE GENOMIC DNA]</scope>
    <source>
        <strain evidence="4">H1496</strain>
    </source>
</reference>
<evidence type="ECO:0000259" key="2">
    <source>
        <dbReference type="Pfam" id="PF01734"/>
    </source>
</evidence>
<evidence type="ECO:0000313" key="4">
    <source>
        <dbReference type="Proteomes" id="UP000217250"/>
    </source>
</evidence>
<dbReference type="AlphaFoldDB" id="A0A250FTM0"/>
<protein>
    <submittedName>
        <fullName evidence="3">Phospholipase</fullName>
    </submittedName>
</protein>
<dbReference type="RefSeq" id="WP_095910619.1">
    <property type="nucleotide sequence ID" value="NZ_CAURQZ010000101.1"/>
</dbReference>
<dbReference type="EMBL" id="CP022386">
    <property type="protein sequence ID" value="ATA87346.1"/>
    <property type="molecule type" value="Genomic_DNA"/>
</dbReference>
<gene>
    <name evidence="3" type="ORF">CGC50_09365</name>
</gene>
<dbReference type="GO" id="GO:0006629">
    <property type="term" value="P:lipid metabolic process"/>
    <property type="evidence" value="ECO:0007669"/>
    <property type="project" value="UniProtKB-KW"/>
</dbReference>
<feature type="domain" description="PNPLA" evidence="2">
    <location>
        <begin position="12"/>
        <end position="244"/>
    </location>
</feature>
<keyword evidence="1" id="KW-0443">Lipid metabolism</keyword>